<proteinExistence type="inferred from homology"/>
<dbReference type="NCBIfam" id="TIGR01351">
    <property type="entry name" value="adk"/>
    <property type="match status" value="1"/>
</dbReference>
<gene>
    <name evidence="6" type="ORF">PPAR1163_LOCUS27311</name>
</gene>
<dbReference type="InterPro" id="IPR006259">
    <property type="entry name" value="Adenyl_kin_sub"/>
</dbReference>
<keyword evidence="3" id="KW-0547">Nucleotide-binding</keyword>
<accession>A0A7S1UI63</accession>
<dbReference type="GO" id="GO:0004017">
    <property type="term" value="F:AMP kinase activity"/>
    <property type="evidence" value="ECO:0007669"/>
    <property type="project" value="InterPro"/>
</dbReference>
<dbReference type="EMBL" id="HBGJ01043394">
    <property type="protein sequence ID" value="CAD9268874.1"/>
    <property type="molecule type" value="Transcribed_RNA"/>
</dbReference>
<sequence>MSADAPQVPRIIIAGAPASGKGTQCAMIKDSLNCVHLSTGDMLRAAVEAGTEVGKLAKGYMESGQLVPDDVIIGIVKERLAEPDCQAQGWLLDGFPRTKAQADALAEAGIVADTFLLLNVPDDELIERVVGRRLDPETGDIYHMKYSPPPTEEIAARVTQRSDDTEEKARVRLESYHKNIEAIRDSYKPILKEIDGCRSKAEVFDDVMECVGAKV</sequence>
<dbReference type="Pfam" id="PF00406">
    <property type="entry name" value="ADK"/>
    <property type="match status" value="1"/>
</dbReference>
<keyword evidence="2 5" id="KW-0808">Transferase</keyword>
<protein>
    <recommendedName>
        <fullName evidence="7">Adenylate kinase active site lid domain-containing protein</fullName>
    </recommendedName>
</protein>
<dbReference type="PANTHER" id="PTHR23359">
    <property type="entry name" value="NUCLEOTIDE KINASE"/>
    <property type="match status" value="1"/>
</dbReference>
<dbReference type="InterPro" id="IPR027417">
    <property type="entry name" value="P-loop_NTPase"/>
</dbReference>
<dbReference type="Gene3D" id="3.40.50.300">
    <property type="entry name" value="P-loop containing nucleotide triphosphate hydrolases"/>
    <property type="match status" value="1"/>
</dbReference>
<dbReference type="InterPro" id="IPR000850">
    <property type="entry name" value="Adenylat/UMP-CMP_kin"/>
</dbReference>
<dbReference type="GO" id="GO:0005524">
    <property type="term" value="F:ATP binding"/>
    <property type="evidence" value="ECO:0007669"/>
    <property type="project" value="InterPro"/>
</dbReference>
<keyword evidence="4 5" id="KW-0418">Kinase</keyword>
<dbReference type="CDD" id="cd01428">
    <property type="entry name" value="ADK"/>
    <property type="match status" value="1"/>
</dbReference>
<dbReference type="HAMAP" id="MF_00235">
    <property type="entry name" value="Adenylate_kinase_Adk"/>
    <property type="match status" value="1"/>
</dbReference>
<dbReference type="InterPro" id="IPR033690">
    <property type="entry name" value="Adenylat_kinase_CS"/>
</dbReference>
<dbReference type="SUPFAM" id="SSF52540">
    <property type="entry name" value="P-loop containing nucleoside triphosphate hydrolases"/>
    <property type="match status" value="1"/>
</dbReference>
<dbReference type="SUPFAM" id="SSF57774">
    <property type="entry name" value="Microbial and mitochondrial ADK, insert 'zinc finger' domain"/>
    <property type="match status" value="1"/>
</dbReference>
<evidence type="ECO:0000256" key="3">
    <source>
        <dbReference type="ARBA" id="ARBA00022741"/>
    </source>
</evidence>
<evidence type="ECO:0000256" key="2">
    <source>
        <dbReference type="ARBA" id="ARBA00022679"/>
    </source>
</evidence>
<dbReference type="PROSITE" id="PS00113">
    <property type="entry name" value="ADENYLATE_KINASE"/>
    <property type="match status" value="1"/>
</dbReference>
<name>A0A7S1UI63_9STRA</name>
<comment type="similarity">
    <text evidence="1 5">Belongs to the adenylate kinase family.</text>
</comment>
<reference evidence="6" key="1">
    <citation type="submission" date="2021-01" db="EMBL/GenBank/DDBJ databases">
        <authorList>
            <person name="Corre E."/>
            <person name="Pelletier E."/>
            <person name="Niang G."/>
            <person name="Scheremetjew M."/>
            <person name="Finn R."/>
            <person name="Kale V."/>
            <person name="Holt S."/>
            <person name="Cochrane G."/>
            <person name="Meng A."/>
            <person name="Brown T."/>
            <person name="Cohen L."/>
        </authorList>
    </citation>
    <scope>NUCLEOTIDE SEQUENCE</scope>
    <source>
        <strain evidence="6">CCMP2877</strain>
    </source>
</reference>
<dbReference type="InterPro" id="IPR036193">
    <property type="entry name" value="ADK_active_lid_dom_sf"/>
</dbReference>
<evidence type="ECO:0000256" key="1">
    <source>
        <dbReference type="ARBA" id="ARBA00007220"/>
    </source>
</evidence>
<evidence type="ECO:0008006" key="7">
    <source>
        <dbReference type="Google" id="ProtNLM"/>
    </source>
</evidence>
<evidence type="ECO:0000313" key="6">
    <source>
        <dbReference type="EMBL" id="CAD9268874.1"/>
    </source>
</evidence>
<dbReference type="PRINTS" id="PR00094">
    <property type="entry name" value="ADENYLTKNASE"/>
</dbReference>
<dbReference type="AlphaFoldDB" id="A0A7S1UI63"/>
<evidence type="ECO:0000256" key="5">
    <source>
        <dbReference type="RuleBase" id="RU003330"/>
    </source>
</evidence>
<organism evidence="6">
    <name type="scientific">Phaeomonas parva</name>
    <dbReference type="NCBI Taxonomy" id="124430"/>
    <lineage>
        <taxon>Eukaryota</taxon>
        <taxon>Sar</taxon>
        <taxon>Stramenopiles</taxon>
        <taxon>Ochrophyta</taxon>
        <taxon>Pinguiophyceae</taxon>
        <taxon>Pinguiochrysidales</taxon>
        <taxon>Pinguiochrysidaceae</taxon>
        <taxon>Phaeomonas</taxon>
    </lineage>
</organism>
<evidence type="ECO:0000256" key="4">
    <source>
        <dbReference type="ARBA" id="ARBA00022777"/>
    </source>
</evidence>